<accession>A0A6H1TST0</accession>
<dbReference type="RefSeq" id="WP_168567811.1">
    <property type="nucleotide sequence ID" value="NZ_CP051167.1"/>
</dbReference>
<dbReference type="EMBL" id="CP051167">
    <property type="protein sequence ID" value="QIZ69654.1"/>
    <property type="molecule type" value="Genomic_DNA"/>
</dbReference>
<evidence type="ECO:0000313" key="2">
    <source>
        <dbReference type="EMBL" id="QIZ69654.1"/>
    </source>
</evidence>
<dbReference type="Proteomes" id="UP000500857">
    <property type="component" value="Chromosome"/>
</dbReference>
<keyword evidence="3" id="KW-1185">Reference proteome</keyword>
<evidence type="ECO:0000313" key="3">
    <source>
        <dbReference type="Proteomes" id="UP000500857"/>
    </source>
</evidence>
<dbReference type="AlphaFoldDB" id="A0A6H1TST0"/>
<gene>
    <name evidence="2" type="ORF">HCG48_02875</name>
</gene>
<protein>
    <submittedName>
        <fullName evidence="2">Uncharacterized protein</fullName>
    </submittedName>
</protein>
<organism evidence="2 3">
    <name type="scientific">Oxynema aestuarii AP17</name>
    <dbReference type="NCBI Taxonomy" id="2064643"/>
    <lineage>
        <taxon>Bacteria</taxon>
        <taxon>Bacillati</taxon>
        <taxon>Cyanobacteriota</taxon>
        <taxon>Cyanophyceae</taxon>
        <taxon>Oscillatoriophycideae</taxon>
        <taxon>Oscillatoriales</taxon>
        <taxon>Oscillatoriaceae</taxon>
        <taxon>Oxynema</taxon>
        <taxon>Oxynema aestuarii</taxon>
    </lineage>
</organism>
<feature type="transmembrane region" description="Helical" evidence="1">
    <location>
        <begin position="30"/>
        <end position="60"/>
    </location>
</feature>
<dbReference type="KEGG" id="oxy:HCG48_02875"/>
<keyword evidence="1" id="KW-0472">Membrane</keyword>
<sequence>MFYLFIGAAIAATIATYCYSHTCEEIPRILALTILAISVLLELILAPWPIQLAIAILLLLTNRHLPVNSQYHA</sequence>
<name>A0A6H1TST0_9CYAN</name>
<proteinExistence type="predicted"/>
<reference evidence="2 3" key="1">
    <citation type="submission" date="2020-04" db="EMBL/GenBank/DDBJ databases">
        <authorList>
            <person name="Basu S."/>
            <person name="Maruthanayagam V."/>
            <person name="Chakraborty S."/>
            <person name="Pramanik A."/>
            <person name="Mukherjee J."/>
            <person name="Brink B."/>
        </authorList>
    </citation>
    <scope>NUCLEOTIDE SEQUENCE [LARGE SCALE GENOMIC DNA]</scope>
    <source>
        <strain evidence="2 3">AP17</strain>
    </source>
</reference>
<keyword evidence="1" id="KW-1133">Transmembrane helix</keyword>
<evidence type="ECO:0000256" key="1">
    <source>
        <dbReference type="SAM" id="Phobius"/>
    </source>
</evidence>
<keyword evidence="1" id="KW-0812">Transmembrane</keyword>